<keyword evidence="2" id="KW-1185">Reference proteome</keyword>
<gene>
    <name evidence="1" type="ORF">RKD21_005799</name>
</gene>
<protein>
    <submittedName>
        <fullName evidence="1">Uncharacterized protein</fullName>
    </submittedName>
</protein>
<evidence type="ECO:0000313" key="2">
    <source>
        <dbReference type="Proteomes" id="UP001565447"/>
    </source>
</evidence>
<reference evidence="1" key="1">
    <citation type="submission" date="2024-07" db="EMBL/GenBank/DDBJ databases">
        <title>Genome sequencing of plant associated microbes to promote plant fitness in Sorghum bicolor and Oryza sativa.</title>
        <authorList>
            <person name="Coleman-Derr D."/>
        </authorList>
    </citation>
    <scope>NUCLEOTIDE SEQUENCE</scope>
    <source>
        <strain evidence="1">SAI-173</strain>
    </source>
</reference>
<dbReference type="Proteomes" id="UP001565447">
    <property type="component" value="Unassembled WGS sequence"/>
</dbReference>
<accession>A0ACC6UVJ2</accession>
<dbReference type="EMBL" id="JBGCBD010000002">
    <property type="protein sequence ID" value="MEY9815542.1"/>
    <property type="molecule type" value="Genomic_DNA"/>
</dbReference>
<comment type="caution">
    <text evidence="1">The sequence shown here is derived from an EMBL/GenBank/DDBJ whole genome shotgun (WGS) entry which is preliminary data.</text>
</comment>
<sequence>MSMHGRDQMFPQDCPGGHQGMSTGAGIDVQRQLESLIQDFRAGDPPMPVIVLHAEDAAHDDRVTELVDELREGQQGHGTRLAVAPTEPPQEDPDLDPTAQAVRLLRDLGDSRKWGDRSASYRPYSFPRLGLVRALQDATDDPDMDEHWPTAPAGTPDGNAQREQAQTQLLRILARQRWRPRRPARRNRQALLNDVQQFLPAGVLGALTSLLTRPEWYVAVLAGIGLMILLAALNHVPGRAPLFLWLRRESRWFLTTTFLQSAARRQSTSVRLLRPVRSWRAIAARAYDVAEAMREGGVFPLQLYVLALFEDLRDNHRRASWDLRGLKRTRPPVLILRQVSRENGGIELIKAVSDVRSRRSELDPLLIVAGVAAADAPLLDRGTDTGAPPAGPNFRSPLLSHPARLQQRLRHWYDEWAGNLRADQSPSRTNALPWVLRIALPHEELVQLRQADWRCVRARHRPPVARIVWSAYSLALVLALAATVGVVHARDLHRTYCSAGLLTADRDTELRPAPGGGTECVGISTGDVRFGSHLKGGSDSEGGRLRELEKLVHAENAKVLRENPRAYVTVVYTGPLSSATVDPSLVKGAEELAGVYLAQRVVNENYRVKLRVLLANGGADMGHQRFTADAIARYAERDPTVVGVVGFGRDLQSSPDVTRRLQAAGLPIVSGTNSATYLSKDFSNWFSLAAPDEHQAEALGLVAQQLRGKGAAPYALVLARDTKASQDRYTSEQAYYGGEMLRKKGFRLLPSRTYRVANGKPELRLHAESICRGEDVPSVIYFAGRVEDIGPLMTQLGVEPGCANREISILTGDDLSKAKFSGTGGRDGVAPRITLYHAALAELREAASGTAFYQDAAQHLPWLEPGEATYDAPGFASGQTALAHDATRALYWAASLGDVRQSRAATWVNLRVVKLEGMATGTIDFTDAPLYGERHGHSIVLARVRRTPEGLSRAEVLCSRPAGVGEPLDVEQCSIK</sequence>
<name>A0ACC6UVJ2_STRAO</name>
<organism evidence="1 2">
    <name type="scientific">Streptomyces albogriseolus</name>
    <dbReference type="NCBI Taxonomy" id="1887"/>
    <lineage>
        <taxon>Bacteria</taxon>
        <taxon>Bacillati</taxon>
        <taxon>Actinomycetota</taxon>
        <taxon>Actinomycetes</taxon>
        <taxon>Kitasatosporales</taxon>
        <taxon>Streptomycetaceae</taxon>
        <taxon>Streptomyces</taxon>
        <taxon>Streptomyces albogriseolus group</taxon>
    </lineage>
</organism>
<evidence type="ECO:0000313" key="1">
    <source>
        <dbReference type="EMBL" id="MEY9815542.1"/>
    </source>
</evidence>
<proteinExistence type="predicted"/>